<evidence type="ECO:0000259" key="3">
    <source>
        <dbReference type="PROSITE" id="PS51462"/>
    </source>
</evidence>
<protein>
    <submittedName>
        <fullName evidence="4">NUDIX hydrolase</fullName>
    </submittedName>
</protein>
<dbReference type="SUPFAM" id="SSF55811">
    <property type="entry name" value="Nudix"/>
    <property type="match status" value="1"/>
</dbReference>
<dbReference type="RefSeq" id="WP_260276282.1">
    <property type="nucleotide sequence ID" value="NZ_JANAVZ010000003.1"/>
</dbReference>
<dbReference type="EMBL" id="JANAVZ010000003">
    <property type="protein sequence ID" value="MCT4332373.1"/>
    <property type="molecule type" value="Genomic_DNA"/>
</dbReference>
<dbReference type="PRINTS" id="PR00502">
    <property type="entry name" value="NUDIXFAMILY"/>
</dbReference>
<feature type="domain" description="Nudix hydrolase" evidence="3">
    <location>
        <begin position="5"/>
        <end position="135"/>
    </location>
</feature>
<comment type="cofactor">
    <cofactor evidence="1">
        <name>Mg(2+)</name>
        <dbReference type="ChEBI" id="CHEBI:18420"/>
    </cofactor>
</comment>
<keyword evidence="5" id="KW-1185">Reference proteome</keyword>
<keyword evidence="2 4" id="KW-0378">Hydrolase</keyword>
<dbReference type="Gene3D" id="3.90.79.10">
    <property type="entry name" value="Nucleoside Triphosphate Pyrophosphohydrolase"/>
    <property type="match status" value="1"/>
</dbReference>
<gene>
    <name evidence="4" type="ORF">MU516_05775</name>
</gene>
<accession>A0ABT2K767</accession>
<dbReference type="PROSITE" id="PS51462">
    <property type="entry name" value="NUDIX"/>
    <property type="match status" value="1"/>
</dbReference>
<dbReference type="GO" id="GO:0016787">
    <property type="term" value="F:hydrolase activity"/>
    <property type="evidence" value="ECO:0007669"/>
    <property type="project" value="UniProtKB-KW"/>
</dbReference>
<evidence type="ECO:0000313" key="4">
    <source>
        <dbReference type="EMBL" id="MCT4332373.1"/>
    </source>
</evidence>
<sequence>MRLARPRLAVRAAVLHRDRLLMVNAYPGQDSDLWCLPGGGVEPGQSLPENLMREVAEETGLIVSVGAPFLINEFHDPASGFHQVEIQFRAMPVAGDDISLADPMGVVNRFRWVTRAELASLRHKPDSLAAALWGDAAAHYDALETIVP</sequence>
<dbReference type="Proteomes" id="UP001320702">
    <property type="component" value="Unassembled WGS sequence"/>
</dbReference>
<reference evidence="4 5" key="1">
    <citation type="submission" date="2022-04" db="EMBL/GenBank/DDBJ databases">
        <title>Paracoccus sp. YLB-12 draft genome sequence.</title>
        <authorList>
            <person name="Yu L."/>
        </authorList>
    </citation>
    <scope>NUCLEOTIDE SEQUENCE [LARGE SCALE GENOMIC DNA]</scope>
    <source>
        <strain evidence="4 5">YLB-12</strain>
    </source>
</reference>
<organism evidence="4 5">
    <name type="scientific">Paracoccus maritimus</name>
    <dbReference type="NCBI Taxonomy" id="2933292"/>
    <lineage>
        <taxon>Bacteria</taxon>
        <taxon>Pseudomonadati</taxon>
        <taxon>Pseudomonadota</taxon>
        <taxon>Alphaproteobacteria</taxon>
        <taxon>Rhodobacterales</taxon>
        <taxon>Paracoccaceae</taxon>
        <taxon>Paracoccus</taxon>
    </lineage>
</organism>
<evidence type="ECO:0000256" key="2">
    <source>
        <dbReference type="ARBA" id="ARBA00022801"/>
    </source>
</evidence>
<evidence type="ECO:0000313" key="5">
    <source>
        <dbReference type="Proteomes" id="UP001320702"/>
    </source>
</evidence>
<name>A0ABT2K767_9RHOB</name>
<dbReference type="InterPro" id="IPR015797">
    <property type="entry name" value="NUDIX_hydrolase-like_dom_sf"/>
</dbReference>
<comment type="caution">
    <text evidence="4">The sequence shown here is derived from an EMBL/GenBank/DDBJ whole genome shotgun (WGS) entry which is preliminary data.</text>
</comment>
<proteinExistence type="predicted"/>
<dbReference type="PANTHER" id="PTHR43046">
    <property type="entry name" value="GDP-MANNOSE MANNOSYL HYDROLASE"/>
    <property type="match status" value="1"/>
</dbReference>
<dbReference type="Pfam" id="PF00293">
    <property type="entry name" value="NUDIX"/>
    <property type="match status" value="1"/>
</dbReference>
<dbReference type="InterPro" id="IPR000086">
    <property type="entry name" value="NUDIX_hydrolase_dom"/>
</dbReference>
<evidence type="ECO:0000256" key="1">
    <source>
        <dbReference type="ARBA" id="ARBA00001946"/>
    </source>
</evidence>
<dbReference type="PANTHER" id="PTHR43046:SF14">
    <property type="entry name" value="MUTT_NUDIX FAMILY PROTEIN"/>
    <property type="match status" value="1"/>
</dbReference>
<dbReference type="InterPro" id="IPR020476">
    <property type="entry name" value="Nudix_hydrolase"/>
</dbReference>